<organism evidence="4 5">
    <name type="scientific">Acinetobacter baumannii (strain SDF)</name>
    <dbReference type="NCBI Taxonomy" id="509170"/>
    <lineage>
        <taxon>Bacteria</taxon>
        <taxon>Pseudomonadati</taxon>
        <taxon>Pseudomonadota</taxon>
        <taxon>Gammaproteobacteria</taxon>
        <taxon>Moraxellales</taxon>
        <taxon>Moraxellaceae</taxon>
        <taxon>Acinetobacter</taxon>
        <taxon>Acinetobacter calcoaceticus/baumannii complex</taxon>
    </lineage>
</organism>
<keyword evidence="1 3" id="KW-0963">Cytoplasm</keyword>
<dbReference type="GO" id="GO:0070930">
    <property type="term" value="P:trans-translation-dependent protein tagging"/>
    <property type="evidence" value="ECO:0007669"/>
    <property type="project" value="TreeGrafter"/>
</dbReference>
<dbReference type="Gene3D" id="2.40.280.10">
    <property type="match status" value="1"/>
</dbReference>
<reference evidence="4 5" key="1">
    <citation type="journal article" date="2008" name="PLoS ONE">
        <title>Comparative analysis of Acinetobacters: three genomes for three lifestyles.</title>
        <authorList>
            <person name="Vallenet D."/>
            <person name="Nordmann P."/>
            <person name="Barbe V."/>
            <person name="Poirel L."/>
            <person name="Mangenot S."/>
            <person name="Bataille E."/>
            <person name="Dossat C."/>
            <person name="Gas S."/>
            <person name="Kreimeyer A."/>
            <person name="Lenoble P."/>
            <person name="Oztas S."/>
            <person name="Poulain J."/>
            <person name="Segurens B."/>
            <person name="Robert C."/>
            <person name="Abergel C."/>
            <person name="Claverie J.M."/>
            <person name="Raoult D."/>
            <person name="Medigue C."/>
            <person name="Weissenbach J."/>
            <person name="Cruveiller S."/>
        </authorList>
    </citation>
    <scope>NUCLEOTIDE SEQUENCE [LARGE SCALE GENOMIC DNA]</scope>
    <source>
        <strain evidence="4 5">SDF</strain>
    </source>
</reference>
<name>B0VTW1_ACIBS</name>
<dbReference type="GO" id="GO:0070929">
    <property type="term" value="P:trans-translation"/>
    <property type="evidence" value="ECO:0007669"/>
    <property type="project" value="UniProtKB-UniRule"/>
</dbReference>
<evidence type="ECO:0000256" key="1">
    <source>
        <dbReference type="ARBA" id="ARBA00022490"/>
    </source>
</evidence>
<keyword evidence="2 3" id="KW-0694">RNA-binding</keyword>
<dbReference type="CDD" id="cd09294">
    <property type="entry name" value="SmpB"/>
    <property type="match status" value="1"/>
</dbReference>
<dbReference type="GO" id="GO:0005829">
    <property type="term" value="C:cytosol"/>
    <property type="evidence" value="ECO:0007669"/>
    <property type="project" value="TreeGrafter"/>
</dbReference>
<dbReference type="AlphaFoldDB" id="B0VTW1"/>
<protein>
    <recommendedName>
        <fullName evidence="3">SsrA-binding protein</fullName>
    </recommendedName>
    <alternativeName>
        <fullName evidence="3">Small protein B</fullName>
    </alternativeName>
</protein>
<proteinExistence type="inferred from homology"/>
<dbReference type="EMBL" id="CU468230">
    <property type="protein sequence ID" value="CAP01924.1"/>
    <property type="molecule type" value="Genomic_DNA"/>
</dbReference>
<dbReference type="HAMAP" id="MF_00023">
    <property type="entry name" value="SmpB"/>
    <property type="match status" value="1"/>
</dbReference>
<comment type="similarity">
    <text evidence="3">Belongs to the SmpB family.</text>
</comment>
<dbReference type="HOGENOM" id="CLU_108953_3_0_6"/>
<dbReference type="Proteomes" id="UP000001741">
    <property type="component" value="Chromosome"/>
</dbReference>
<dbReference type="NCBIfam" id="TIGR00086">
    <property type="entry name" value="smpB"/>
    <property type="match status" value="1"/>
</dbReference>
<comment type="subcellular location">
    <subcellularLocation>
        <location evidence="3">Cytoplasm</location>
    </subcellularLocation>
    <text evidence="3">The tmRNA-SmpB complex associates with stalled 70S ribosomes.</text>
</comment>
<gene>
    <name evidence="3 4" type="primary">smpB</name>
    <name evidence="4" type="ordered locus">ABSDF2617</name>
</gene>
<accession>B0VTW1</accession>
<dbReference type="GO" id="GO:0003723">
    <property type="term" value="F:RNA binding"/>
    <property type="evidence" value="ECO:0007669"/>
    <property type="project" value="UniProtKB-UniRule"/>
</dbReference>
<dbReference type="NCBIfam" id="NF003843">
    <property type="entry name" value="PRK05422.1"/>
    <property type="match status" value="1"/>
</dbReference>
<dbReference type="InterPro" id="IPR020081">
    <property type="entry name" value="SsrA-bd_prot_CS"/>
</dbReference>
<comment type="function">
    <text evidence="3">Required for rescue of stalled ribosomes mediated by trans-translation. Binds to transfer-messenger RNA (tmRNA), required for stable association of tmRNA with ribosomes. tmRNA and SmpB together mimic tRNA shape, replacing the anticodon stem-loop with SmpB. tmRNA is encoded by the ssrA gene; the 2 termini fold to resemble tRNA(Ala) and it encodes a 'tag peptide', a short internal open reading frame. During trans-translation Ala-aminoacylated tmRNA acts like a tRNA, entering the A-site of stalled ribosomes, displacing the stalled mRNA. The ribosome then switches to translate the ORF on the tmRNA; the nascent peptide is terminated with the 'tag peptide' encoded by the tmRNA and targeted for degradation. The ribosome is freed to recommence translation, which seems to be the essential function of trans-translation.</text>
</comment>
<dbReference type="PROSITE" id="PS01317">
    <property type="entry name" value="SSRP"/>
    <property type="match status" value="1"/>
</dbReference>
<sequence>MSFKTGNNPALIKLIHHFQKVKMNKIVVKKHNGGTIAQNKRARHDYFIEEKFEAGMSLLGWEVKSLRAGRMSLTESYVIFKNGEAFLFGAQIQPLLSASTHIVPEATRTRKLLLSRRELEKLMGAVNQKGYSCVPLACYWKGHLVKLEIALVKGKQLHDKRATEKERDWQRDKARIFHK</sequence>
<dbReference type="PANTHER" id="PTHR30308:SF2">
    <property type="entry name" value="SSRA-BINDING PROTEIN"/>
    <property type="match status" value="1"/>
</dbReference>
<dbReference type="Pfam" id="PF01668">
    <property type="entry name" value="SmpB"/>
    <property type="match status" value="1"/>
</dbReference>
<dbReference type="SUPFAM" id="SSF74982">
    <property type="entry name" value="Small protein B (SmpB)"/>
    <property type="match status" value="1"/>
</dbReference>
<evidence type="ECO:0000256" key="3">
    <source>
        <dbReference type="HAMAP-Rule" id="MF_00023"/>
    </source>
</evidence>
<dbReference type="InterPro" id="IPR023620">
    <property type="entry name" value="SmpB"/>
</dbReference>
<evidence type="ECO:0000313" key="4">
    <source>
        <dbReference type="EMBL" id="CAP01924.1"/>
    </source>
</evidence>
<dbReference type="KEGG" id="abm:ABSDF2617"/>
<evidence type="ECO:0000313" key="5">
    <source>
        <dbReference type="Proteomes" id="UP000001741"/>
    </source>
</evidence>
<dbReference type="PANTHER" id="PTHR30308">
    <property type="entry name" value="TMRNA-BINDING COMPONENT OF TRANS-TRANSLATION TAGGING COMPLEX"/>
    <property type="match status" value="1"/>
</dbReference>
<evidence type="ECO:0000256" key="2">
    <source>
        <dbReference type="ARBA" id="ARBA00022884"/>
    </source>
</evidence>
<dbReference type="InterPro" id="IPR000037">
    <property type="entry name" value="SsrA-bd_prot"/>
</dbReference>